<evidence type="ECO:0000313" key="6">
    <source>
        <dbReference type="Proteomes" id="UP000831327"/>
    </source>
</evidence>
<keyword evidence="6" id="KW-1185">Reference proteome</keyword>
<evidence type="ECO:0000259" key="3">
    <source>
        <dbReference type="Pfam" id="PF00534"/>
    </source>
</evidence>
<evidence type="ECO:0000259" key="4">
    <source>
        <dbReference type="Pfam" id="PF13439"/>
    </source>
</evidence>
<gene>
    <name evidence="5" type="ORF">Rmf_22740</name>
</gene>
<dbReference type="Pfam" id="PF00534">
    <property type="entry name" value="Glycos_transf_1"/>
    <property type="match status" value="1"/>
</dbReference>
<name>A0ABM8I5V4_9PROT</name>
<feature type="domain" description="Glycosyl transferase family 1" evidence="3">
    <location>
        <begin position="190"/>
        <end position="351"/>
    </location>
</feature>
<feature type="domain" description="Glycosyltransferase subfamily 4-like N-terminal" evidence="4">
    <location>
        <begin position="15"/>
        <end position="177"/>
    </location>
</feature>
<keyword evidence="2" id="KW-0808">Transferase</keyword>
<evidence type="ECO:0000313" key="5">
    <source>
        <dbReference type="EMBL" id="BDG72345.1"/>
    </source>
</evidence>
<proteinExistence type="predicted"/>
<dbReference type="CDD" id="cd03801">
    <property type="entry name" value="GT4_PimA-like"/>
    <property type="match status" value="1"/>
</dbReference>
<dbReference type="PANTHER" id="PTHR12526">
    <property type="entry name" value="GLYCOSYLTRANSFERASE"/>
    <property type="match status" value="1"/>
</dbReference>
<reference evidence="5 6" key="1">
    <citation type="journal article" date="2016" name="Microbes Environ.">
        <title>Phylogenetically diverse aerobic anoxygenic phototrophic bacteria isolated from epilithic biofilms in Tama river, Japan.</title>
        <authorList>
            <person name="Hirose S."/>
            <person name="Matsuura K."/>
            <person name="Haruta S."/>
        </authorList>
    </citation>
    <scope>NUCLEOTIDE SEQUENCE [LARGE SCALE GENOMIC DNA]</scope>
    <source>
        <strain evidence="5 6">S08</strain>
    </source>
</reference>
<dbReference type="SUPFAM" id="SSF53756">
    <property type="entry name" value="UDP-Glycosyltransferase/glycogen phosphorylase"/>
    <property type="match status" value="1"/>
</dbReference>
<dbReference type="Gene3D" id="3.40.50.2000">
    <property type="entry name" value="Glycogen Phosphorylase B"/>
    <property type="match status" value="2"/>
</dbReference>
<keyword evidence="1 5" id="KW-0328">Glycosyltransferase</keyword>
<accession>A0ABM8I5V4</accession>
<dbReference type="InterPro" id="IPR001296">
    <property type="entry name" value="Glyco_trans_1"/>
</dbReference>
<sequence>MRIGLILETFDPAGGGAERWTAQFHDHLRRAGHEVHVIAFAARGHDTVEHLHLLTDPGTLLGRAEAVAAAVARLPPMVLHDSGTGWSAHVFHPQTGSRLLSLERMMSARGIAGRLRWRVDPRMIRLRRIMARIEDRAARQATRVIAVSRVLRDLLAARHGIDPARIATIPNGVDTARFDPARLAPLRALAREQLGLGAQELMLLMVAHNLWLKGVDTALRALTLARAQGAVARLVICGGVPDADWHALVARLGVAEHVVFAGDVPEVQRLYAAADAMLHPTRWDACSLATIEGMAAALPVVSSTANGAADLIEDGVSGHLLHRATDHEALAAIILALRDGALRRRIGQAAHHAARSADIARNCAAVEAVLHVAAEQAGQSLPG</sequence>
<evidence type="ECO:0000256" key="2">
    <source>
        <dbReference type="ARBA" id="ARBA00022679"/>
    </source>
</evidence>
<dbReference type="PANTHER" id="PTHR12526:SF510">
    <property type="entry name" value="D-INOSITOL 3-PHOSPHATE GLYCOSYLTRANSFERASE"/>
    <property type="match status" value="1"/>
</dbReference>
<organism evidence="5 6">
    <name type="scientific">Roseomonas fluvialis</name>
    <dbReference type="NCBI Taxonomy" id="1750527"/>
    <lineage>
        <taxon>Bacteria</taxon>
        <taxon>Pseudomonadati</taxon>
        <taxon>Pseudomonadota</taxon>
        <taxon>Alphaproteobacteria</taxon>
        <taxon>Acetobacterales</taxon>
        <taxon>Roseomonadaceae</taxon>
        <taxon>Roseomonas</taxon>
    </lineage>
</organism>
<dbReference type="RefSeq" id="WP_244459551.1">
    <property type="nucleotide sequence ID" value="NZ_AP025637.1"/>
</dbReference>
<dbReference type="GO" id="GO:0016757">
    <property type="term" value="F:glycosyltransferase activity"/>
    <property type="evidence" value="ECO:0007669"/>
    <property type="project" value="UniProtKB-KW"/>
</dbReference>
<evidence type="ECO:0000256" key="1">
    <source>
        <dbReference type="ARBA" id="ARBA00022676"/>
    </source>
</evidence>
<dbReference type="EMBL" id="AP025637">
    <property type="protein sequence ID" value="BDG72345.1"/>
    <property type="molecule type" value="Genomic_DNA"/>
</dbReference>
<dbReference type="Pfam" id="PF13439">
    <property type="entry name" value="Glyco_transf_4"/>
    <property type="match status" value="1"/>
</dbReference>
<dbReference type="Proteomes" id="UP000831327">
    <property type="component" value="Chromosome"/>
</dbReference>
<protein>
    <submittedName>
        <fullName evidence="5">GDP-mannose-dependent alpha-(1-6)-phosphatidylinositol monomannoside mannosyltransferase</fullName>
    </submittedName>
</protein>
<dbReference type="InterPro" id="IPR028098">
    <property type="entry name" value="Glyco_trans_4-like_N"/>
</dbReference>